<keyword evidence="3" id="KW-1185">Reference proteome</keyword>
<feature type="compositionally biased region" description="Low complexity" evidence="1">
    <location>
        <begin position="609"/>
        <end position="621"/>
    </location>
</feature>
<dbReference type="AlphaFoldDB" id="A0A1Y2LQL9"/>
<name>A0A1Y2LQL9_EPING</name>
<feature type="compositionally biased region" description="Polar residues" evidence="1">
    <location>
        <begin position="57"/>
        <end position="90"/>
    </location>
</feature>
<dbReference type="OMA" id="LNVMEGN"/>
<feature type="region of interest" description="Disordered" evidence="1">
    <location>
        <begin position="370"/>
        <end position="401"/>
    </location>
</feature>
<feature type="region of interest" description="Disordered" evidence="1">
    <location>
        <begin position="707"/>
        <end position="737"/>
    </location>
</feature>
<feature type="region of interest" description="Disordered" evidence="1">
    <location>
        <begin position="171"/>
        <end position="191"/>
    </location>
</feature>
<organism evidence="2 3">
    <name type="scientific">Epicoccum nigrum</name>
    <name type="common">Soil fungus</name>
    <name type="synonym">Epicoccum purpurascens</name>
    <dbReference type="NCBI Taxonomy" id="105696"/>
    <lineage>
        <taxon>Eukaryota</taxon>
        <taxon>Fungi</taxon>
        <taxon>Dikarya</taxon>
        <taxon>Ascomycota</taxon>
        <taxon>Pezizomycotina</taxon>
        <taxon>Dothideomycetes</taxon>
        <taxon>Pleosporomycetidae</taxon>
        <taxon>Pleosporales</taxon>
        <taxon>Pleosporineae</taxon>
        <taxon>Didymellaceae</taxon>
        <taxon>Epicoccum</taxon>
    </lineage>
</organism>
<evidence type="ECO:0000256" key="1">
    <source>
        <dbReference type="SAM" id="MobiDB-lite"/>
    </source>
</evidence>
<feature type="region of interest" description="Disordered" evidence="1">
    <location>
        <begin position="511"/>
        <end position="567"/>
    </location>
</feature>
<feature type="compositionally biased region" description="Basic and acidic residues" evidence="1">
    <location>
        <begin position="534"/>
        <end position="543"/>
    </location>
</feature>
<feature type="compositionally biased region" description="Low complexity" evidence="1">
    <location>
        <begin position="289"/>
        <end position="300"/>
    </location>
</feature>
<sequence>MAIAAKQPLRMSSSQRSPTLSDAGMILPGCEAGHTRSSSSPVFERPPSVSALYDAYQSPQLGSPPQTLRRASQQKHSPPLSAQSSRSTLRNMGDSGGAAKRSPPRDGGRVSSGTSPTGNAFGSKSHLEGSWEEREQRRISTASSMLSEDFENWPGFDNHETFDDSGVDLEGQERRDEMPSGPANDSEDMENEQWMQGRAIGSDEDDMDDPHSSAALSRRAELILANAKKRLNVMEGNLRGARESLVVSPTYHQFRSASELSQHIASTRERDRRLYAGIGPIPPRTPHRNSLLYSNSNNSSPGHARGASETSIPLPFTPSYTSRMSTTKRASSAMGAASGPWSPEGFGHGRFPIKESRSYEVMRDPRNTWASTDYHAPRRSTSRSSRSPPGLETLREDDNGHTLQRSASATVGLRDQMNDLKGRISSLRQRAQEDNMRRRSLQSLRAPSPFTSSDVWYQGKDGYQTGPSPASQNAGLGIKTDFPAAKMIYEDGGSPTTTFSQKEGERLLVSRERSPKGLGIQQAGINPPSTIDEVTERSESRTDFEDEDDTDFVSLNGETPGLGGESVYEDAVYEMPVTERHEDRVDAFDYEHFFLHSAMGTYSLEGRRSSTSSGSSTATTRPVTAMQHNDELSNAEKRLSMHQRNPSVDSVSTVATFATAASHHSDEDDEENEQMDQFAKQIISHNQHIAAQRPSLLSLRSDSAINMRRGNGNGISPTQTAISRGSSRTSSSSGSLASGLQTSKIYSILTESSGNEPRLALNEEEKQLIYGLAASFQSVVANLQNTYAEQHDRKAWRRRLDDARKVLTGEEIEDEQPF</sequence>
<feature type="compositionally biased region" description="Low complexity" evidence="1">
    <location>
        <begin position="723"/>
        <end position="737"/>
    </location>
</feature>
<proteinExistence type="predicted"/>
<feature type="compositionally biased region" description="Basic and acidic residues" evidence="1">
    <location>
        <begin position="125"/>
        <end position="138"/>
    </location>
</feature>
<dbReference type="STRING" id="105696.A0A1Y2LQL9"/>
<dbReference type="EMBL" id="KZ107853">
    <property type="protein sequence ID" value="OSS45862.1"/>
    <property type="molecule type" value="Genomic_DNA"/>
</dbReference>
<feature type="compositionally biased region" description="Polar residues" evidence="1">
    <location>
        <begin position="441"/>
        <end position="453"/>
    </location>
</feature>
<feature type="compositionally biased region" description="Polar residues" evidence="1">
    <location>
        <begin position="10"/>
        <end position="20"/>
    </location>
</feature>
<reference evidence="2 3" key="1">
    <citation type="journal article" date="2017" name="Genome Announc.">
        <title>Genome sequence of the saprophytic ascomycete Epicoccum nigrum ICMP 19927 strain isolated from New Zealand.</title>
        <authorList>
            <person name="Fokin M."/>
            <person name="Fleetwood D."/>
            <person name="Weir B.S."/>
            <person name="Villas-Boas S.G."/>
        </authorList>
    </citation>
    <scope>NUCLEOTIDE SEQUENCE [LARGE SCALE GENOMIC DNA]</scope>
    <source>
        <strain evidence="2 3">ICMP 19927</strain>
    </source>
</reference>
<evidence type="ECO:0000313" key="2">
    <source>
        <dbReference type="EMBL" id="OSS45862.1"/>
    </source>
</evidence>
<feature type="region of interest" description="Disordered" evidence="1">
    <location>
        <begin position="604"/>
        <end position="628"/>
    </location>
</feature>
<feature type="compositionally biased region" description="Polar residues" evidence="1">
    <location>
        <begin position="111"/>
        <end position="122"/>
    </location>
</feature>
<feature type="compositionally biased region" description="Polar residues" evidence="1">
    <location>
        <begin position="318"/>
        <end position="330"/>
    </location>
</feature>
<gene>
    <name evidence="2" type="ORF">B5807_09658</name>
</gene>
<feature type="region of interest" description="Disordered" evidence="1">
    <location>
        <begin position="429"/>
        <end position="453"/>
    </location>
</feature>
<evidence type="ECO:0000313" key="3">
    <source>
        <dbReference type="Proteomes" id="UP000193240"/>
    </source>
</evidence>
<feature type="region of interest" description="Disordered" evidence="1">
    <location>
        <begin position="1"/>
        <end position="141"/>
    </location>
</feature>
<accession>A0A1Y2LQL9</accession>
<protein>
    <submittedName>
        <fullName evidence="2">Uncharacterized protein</fullName>
    </submittedName>
</protein>
<dbReference type="Proteomes" id="UP000193240">
    <property type="component" value="Unassembled WGS sequence"/>
</dbReference>
<feature type="region of interest" description="Disordered" evidence="1">
    <location>
        <begin position="279"/>
        <end position="349"/>
    </location>
</feature>
<dbReference type="InParanoid" id="A0A1Y2LQL9"/>